<reference evidence="7" key="1">
    <citation type="journal article" date="2019" name="Int. J. Syst. Evol. Microbiol.">
        <title>The Global Catalogue of Microorganisms (GCM) 10K type strain sequencing project: providing services to taxonomists for standard genome sequencing and annotation.</title>
        <authorList>
            <consortium name="The Broad Institute Genomics Platform"/>
            <consortium name="The Broad Institute Genome Sequencing Center for Infectious Disease"/>
            <person name="Wu L."/>
            <person name="Ma J."/>
        </authorList>
    </citation>
    <scope>NUCLEOTIDE SEQUENCE [LARGE SCALE GENOMIC DNA]</scope>
    <source>
        <strain evidence="7">CGMCC 1.12859</strain>
    </source>
</reference>
<accession>A0ABW2FSV9</accession>
<dbReference type="Proteomes" id="UP001596435">
    <property type="component" value="Unassembled WGS sequence"/>
</dbReference>
<evidence type="ECO:0000256" key="2">
    <source>
        <dbReference type="ARBA" id="ARBA00023163"/>
    </source>
</evidence>
<name>A0ABW2FSV9_9ACTN</name>
<dbReference type="InterPro" id="IPR001437">
    <property type="entry name" value="Tscrpt_elong_fac_GreA/B_C"/>
</dbReference>
<feature type="compositionally biased region" description="Basic and acidic residues" evidence="3">
    <location>
        <begin position="42"/>
        <end position="55"/>
    </location>
</feature>
<feature type="domain" description="Transcription elongation factor GreA/GreB C-terminal" evidence="4">
    <location>
        <begin position="83"/>
        <end position="154"/>
    </location>
</feature>
<dbReference type="InterPro" id="IPR022691">
    <property type="entry name" value="Tscrpt_elong_fac_GreA/B_N"/>
</dbReference>
<proteinExistence type="predicted"/>
<dbReference type="InterPro" id="IPR023459">
    <property type="entry name" value="Tscrpt_elong_fac_GreA/B_fam"/>
</dbReference>
<dbReference type="SUPFAM" id="SSF54534">
    <property type="entry name" value="FKBP-like"/>
    <property type="match status" value="1"/>
</dbReference>
<dbReference type="PANTHER" id="PTHR30437">
    <property type="entry name" value="TRANSCRIPTION ELONGATION FACTOR GREA"/>
    <property type="match status" value="1"/>
</dbReference>
<evidence type="ECO:0000256" key="3">
    <source>
        <dbReference type="SAM" id="MobiDB-lite"/>
    </source>
</evidence>
<dbReference type="Pfam" id="PF01272">
    <property type="entry name" value="GreA_GreB"/>
    <property type="match status" value="1"/>
</dbReference>
<dbReference type="PANTHER" id="PTHR30437:SF4">
    <property type="entry name" value="TRANSCRIPTION ELONGATION FACTOR GREA"/>
    <property type="match status" value="1"/>
</dbReference>
<comment type="caution">
    <text evidence="6">The sequence shown here is derived from an EMBL/GenBank/DDBJ whole genome shotgun (WGS) entry which is preliminary data.</text>
</comment>
<protein>
    <submittedName>
        <fullName evidence="6">GreA/GreB family elongation factor</fullName>
    </submittedName>
</protein>
<organism evidence="6 7">
    <name type="scientific">Kitasatospora paranensis</name>
    <dbReference type="NCBI Taxonomy" id="258053"/>
    <lineage>
        <taxon>Bacteria</taxon>
        <taxon>Bacillati</taxon>
        <taxon>Actinomycetota</taxon>
        <taxon>Actinomycetes</taxon>
        <taxon>Kitasatosporales</taxon>
        <taxon>Streptomycetaceae</taxon>
        <taxon>Kitasatospora</taxon>
    </lineage>
</organism>
<keyword evidence="6" id="KW-0648">Protein biosynthesis</keyword>
<keyword evidence="7" id="KW-1185">Reference proteome</keyword>
<dbReference type="GO" id="GO:0003746">
    <property type="term" value="F:translation elongation factor activity"/>
    <property type="evidence" value="ECO:0007669"/>
    <property type="project" value="UniProtKB-KW"/>
</dbReference>
<dbReference type="NCBIfam" id="NF004548">
    <property type="entry name" value="PRK05892.1"/>
    <property type="match status" value="1"/>
</dbReference>
<evidence type="ECO:0000313" key="6">
    <source>
        <dbReference type="EMBL" id="MFC7178705.1"/>
    </source>
</evidence>
<keyword evidence="1" id="KW-0805">Transcription regulation</keyword>
<keyword evidence="2" id="KW-0804">Transcription</keyword>
<dbReference type="PIRSF" id="PIRSF006092">
    <property type="entry name" value="GreA_GreB"/>
    <property type="match status" value="1"/>
</dbReference>
<dbReference type="Gene3D" id="3.10.50.30">
    <property type="entry name" value="Transcription elongation factor, GreA/GreB, C-terminal domain"/>
    <property type="match status" value="1"/>
</dbReference>
<dbReference type="EMBL" id="JBHTAJ010000005">
    <property type="protein sequence ID" value="MFC7178705.1"/>
    <property type="molecule type" value="Genomic_DNA"/>
</dbReference>
<feature type="region of interest" description="Disordered" evidence="3">
    <location>
        <begin position="34"/>
        <end position="55"/>
    </location>
</feature>
<keyword evidence="6" id="KW-0251">Elongation factor</keyword>
<evidence type="ECO:0000256" key="1">
    <source>
        <dbReference type="ARBA" id="ARBA00023015"/>
    </source>
</evidence>
<feature type="domain" description="Transcription elongation factor GreA/GreB N-terminal" evidence="5">
    <location>
        <begin position="7"/>
        <end position="75"/>
    </location>
</feature>
<dbReference type="RefSeq" id="WP_345709253.1">
    <property type="nucleotide sequence ID" value="NZ_BAABKV010000001.1"/>
</dbReference>
<dbReference type="InterPro" id="IPR036953">
    <property type="entry name" value="GreA/GreB_C_sf"/>
</dbReference>
<sequence>MTGTPEPISPDARRAFEQELADLRAERDAVRATLQGTDADAVGDRADQADELQRADDTARLDARIAEITDRLDGAATAPAPSPDVIGVGSSVTVRFADGTKESVRIGELADDRDQELVTADSPLGHALLGHRAGDSVSYRAPAGPATATVVSIAAPGGT</sequence>
<evidence type="ECO:0000259" key="4">
    <source>
        <dbReference type="Pfam" id="PF01272"/>
    </source>
</evidence>
<gene>
    <name evidence="6" type="ORF">ACFQMG_03890</name>
</gene>
<evidence type="ECO:0000259" key="5">
    <source>
        <dbReference type="Pfam" id="PF03449"/>
    </source>
</evidence>
<evidence type="ECO:0000313" key="7">
    <source>
        <dbReference type="Proteomes" id="UP001596435"/>
    </source>
</evidence>
<dbReference type="Pfam" id="PF03449">
    <property type="entry name" value="GreA_GreB_N"/>
    <property type="match status" value="1"/>
</dbReference>